<evidence type="ECO:0008006" key="3">
    <source>
        <dbReference type="Google" id="ProtNLM"/>
    </source>
</evidence>
<gene>
    <name evidence="1" type="ORF">RU07_22760</name>
</gene>
<evidence type="ECO:0000313" key="1">
    <source>
        <dbReference type="EMBL" id="KIP98194.1"/>
    </source>
</evidence>
<protein>
    <recommendedName>
        <fullName evidence="3">DUF4123 domain-containing protein</fullName>
    </recommendedName>
</protein>
<organism evidence="1 2">
    <name type="scientific">Agrobacterium tumefaciens</name>
    <dbReference type="NCBI Taxonomy" id="358"/>
    <lineage>
        <taxon>Bacteria</taxon>
        <taxon>Pseudomonadati</taxon>
        <taxon>Pseudomonadota</taxon>
        <taxon>Alphaproteobacteria</taxon>
        <taxon>Hyphomicrobiales</taxon>
        <taxon>Rhizobiaceae</taxon>
        <taxon>Rhizobium/Agrobacterium group</taxon>
        <taxon>Agrobacterium</taxon>
        <taxon>Agrobacterium tumefaciens complex</taxon>
    </lineage>
</organism>
<evidence type="ECO:0000313" key="2">
    <source>
        <dbReference type="Proteomes" id="UP000035017"/>
    </source>
</evidence>
<reference evidence="1 2" key="1">
    <citation type="submission" date="2014-12" db="EMBL/GenBank/DDBJ databases">
        <title>16Stimator: statistical estimation of ribosomal gene copy numbers from draft genome assemblies.</title>
        <authorList>
            <person name="Perisin M.A."/>
            <person name="Vetter M."/>
            <person name="Gilbert J.A."/>
            <person name="Bergelson J."/>
        </authorList>
    </citation>
    <scope>NUCLEOTIDE SEQUENCE [LARGE SCALE GENOMIC DNA]</scope>
    <source>
        <strain evidence="1 2">MEJ076</strain>
    </source>
</reference>
<sequence length="408" mass="44451">MTPDAIDETQLSSVAQALLKSVSEIASDPDHRVYVVMDGSQFDDLPKLLKAANVSHRPLYRYAGGDYAVIVGGPWLIDPYQAALPKTIDQTLVDEGADDISDEELEAHSAALSANMVSALEAGDATGGGMLPAQFSHDPGLVIERLRQIVMLCDGKPAAVFWAGERSLNNEHLYKHLRGLNRISVPKVWKDNQLTHEGPRVRNEDEFSAAGDDVPREDLTNGGQEMVIFRHADANVMMQTIPALDEVQIARLFGPATQLIFAPGLVWGGGVKRARHAANIKPPLGSLQFDPAAMQAMSAARLEVSRQRVMAYLREADPENNKLSDADLRKKTLFYEADGKEMGLRSEGAHARWAFLMSSTDGEIGQEQEIRKAVKSSADPDQTLAEIMDGMVRIGQSEIQGKRISGSG</sequence>
<name>A0A0D0KFT9_AGRTU</name>
<dbReference type="EMBL" id="JXQV01000043">
    <property type="protein sequence ID" value="KIP98194.1"/>
    <property type="molecule type" value="Genomic_DNA"/>
</dbReference>
<dbReference type="Proteomes" id="UP000035017">
    <property type="component" value="Unassembled WGS sequence"/>
</dbReference>
<accession>A0A0D0KFT9</accession>
<comment type="caution">
    <text evidence="1">The sequence shown here is derived from an EMBL/GenBank/DDBJ whole genome shotgun (WGS) entry which is preliminary data.</text>
</comment>
<proteinExistence type="predicted"/>
<dbReference type="AlphaFoldDB" id="A0A0D0KFT9"/>